<protein>
    <submittedName>
        <fullName evidence="1">Endoribonuclease L-PSP</fullName>
    </submittedName>
</protein>
<dbReference type="STRING" id="526226.Gbro_0820"/>
<dbReference type="Gene3D" id="3.30.1330.40">
    <property type="entry name" value="RutC-like"/>
    <property type="match status" value="1"/>
</dbReference>
<dbReference type="SUPFAM" id="SSF55298">
    <property type="entry name" value="YjgF-like"/>
    <property type="match status" value="1"/>
</dbReference>
<dbReference type="HOGENOM" id="CLU_100715_4_0_11"/>
<sequence>MTNPPDSSGTGVPRVMRHAAAGLPDGGFPYSATVTAGPLLVTAGISPFDTPPADPGNPAISAPGDVAAQTRRCLRNLRDVLAERGAGFDDLAKLTVYVATGERSELAAAWGAVLEAFGPDIVPPAMLVGVTVLPYDGQVVEVDALVAPPVST</sequence>
<reference evidence="2" key="1">
    <citation type="submission" date="2009-10" db="EMBL/GenBank/DDBJ databases">
        <title>The complete chromosome of Gordonia bronchialis DSM 43247.</title>
        <authorList>
            <consortium name="US DOE Joint Genome Institute (JGI-PGF)"/>
            <person name="Lucas S."/>
            <person name="Copeland A."/>
            <person name="Lapidus A."/>
            <person name="Glavina del Rio T."/>
            <person name="Dalin E."/>
            <person name="Tice H."/>
            <person name="Bruce D."/>
            <person name="Goodwin L."/>
            <person name="Pitluck S."/>
            <person name="Kyrpides N."/>
            <person name="Mavromatis K."/>
            <person name="Ivanova N."/>
            <person name="Ovchinnikova G."/>
            <person name="Saunders E."/>
            <person name="Brettin T."/>
            <person name="Detter J.C."/>
            <person name="Han C."/>
            <person name="Larimer F."/>
            <person name="Land M."/>
            <person name="Hauser L."/>
            <person name="Markowitz V."/>
            <person name="Cheng J.-F."/>
            <person name="Hugenholtz P."/>
            <person name="Woyke T."/>
            <person name="Wu D."/>
            <person name="Jando M."/>
            <person name="Schneider S."/>
            <person name="Goeker M."/>
            <person name="Klenk H.-P."/>
            <person name="Eisen J.A."/>
        </authorList>
    </citation>
    <scope>NUCLEOTIDE SEQUENCE [LARGE SCALE GENOMIC DNA]</scope>
    <source>
        <strain evidence="2">ATCC 25592 / DSM 43247 / BCRC 13721 / JCM 3198 / KCTC 3076 / NBRC 16047 / NCTC 10667</strain>
    </source>
</reference>
<dbReference type="KEGG" id="gbr:Gbro_0820"/>
<dbReference type="RefSeq" id="WP_012832713.1">
    <property type="nucleotide sequence ID" value="NC_013441.1"/>
</dbReference>
<dbReference type="CDD" id="cd00448">
    <property type="entry name" value="YjgF_YER057c_UK114_family"/>
    <property type="match status" value="1"/>
</dbReference>
<reference evidence="1 2" key="2">
    <citation type="journal article" date="2010" name="Stand. Genomic Sci.">
        <title>Complete genome sequence of Gordonia bronchialis type strain (3410).</title>
        <authorList>
            <person name="Ivanova N."/>
            <person name="Sikorski J."/>
            <person name="Jando M."/>
            <person name="Lapidus A."/>
            <person name="Nolan M."/>
            <person name="Lucas S."/>
            <person name="Del Rio T.G."/>
            <person name="Tice H."/>
            <person name="Copeland A."/>
            <person name="Cheng J.F."/>
            <person name="Chen F."/>
            <person name="Bruce D."/>
            <person name="Goodwin L."/>
            <person name="Pitluck S."/>
            <person name="Mavromatis K."/>
            <person name="Ovchinnikova G."/>
            <person name="Pati A."/>
            <person name="Chen A."/>
            <person name="Palaniappan K."/>
            <person name="Land M."/>
            <person name="Hauser L."/>
            <person name="Chang Y.J."/>
            <person name="Jeffries C.D."/>
            <person name="Chain P."/>
            <person name="Saunders E."/>
            <person name="Han C."/>
            <person name="Detter J.C."/>
            <person name="Brettin T."/>
            <person name="Rohde M."/>
            <person name="Goker M."/>
            <person name="Bristow J."/>
            <person name="Eisen J.A."/>
            <person name="Markowitz V."/>
            <person name="Hugenholtz P."/>
            <person name="Klenk H.P."/>
            <person name="Kyrpides N.C."/>
        </authorList>
    </citation>
    <scope>NUCLEOTIDE SEQUENCE [LARGE SCALE GENOMIC DNA]</scope>
    <source>
        <strain evidence="2">ATCC 25592 / DSM 43247 / BCRC 13721 / JCM 3198 / KCTC 3076 / NBRC 16047 / NCTC 10667</strain>
    </source>
</reference>
<name>D0L3D4_GORB4</name>
<dbReference type="InterPro" id="IPR035959">
    <property type="entry name" value="RutC-like_sf"/>
</dbReference>
<gene>
    <name evidence="1" type="ordered locus">Gbro_0820</name>
</gene>
<dbReference type="PANTHER" id="PTHR43857">
    <property type="entry name" value="BLR7761 PROTEIN"/>
    <property type="match status" value="1"/>
</dbReference>
<accession>D0L3D4</accession>
<evidence type="ECO:0000313" key="1">
    <source>
        <dbReference type="EMBL" id="ACY20133.1"/>
    </source>
</evidence>
<dbReference type="Proteomes" id="UP000001219">
    <property type="component" value="Chromosome"/>
</dbReference>
<dbReference type="PANTHER" id="PTHR43857:SF1">
    <property type="entry name" value="YJGH FAMILY PROTEIN"/>
    <property type="match status" value="1"/>
</dbReference>
<dbReference type="InterPro" id="IPR006175">
    <property type="entry name" value="YjgF/YER057c/UK114"/>
</dbReference>
<evidence type="ECO:0000313" key="2">
    <source>
        <dbReference type="Proteomes" id="UP000001219"/>
    </source>
</evidence>
<dbReference type="EMBL" id="CP001802">
    <property type="protein sequence ID" value="ACY20133.1"/>
    <property type="molecule type" value="Genomic_DNA"/>
</dbReference>
<keyword evidence="2" id="KW-1185">Reference proteome</keyword>
<dbReference type="eggNOG" id="COG0251">
    <property type="taxonomic scope" value="Bacteria"/>
</dbReference>
<organism evidence="1 2">
    <name type="scientific">Gordonia bronchialis (strain ATCC 25592 / DSM 43247 / BCRC 13721 / JCM 3198 / KCTC 3076 / NBRC 16047 / NCTC 10667)</name>
    <name type="common">Rhodococcus bronchialis</name>
    <dbReference type="NCBI Taxonomy" id="526226"/>
    <lineage>
        <taxon>Bacteria</taxon>
        <taxon>Bacillati</taxon>
        <taxon>Actinomycetota</taxon>
        <taxon>Actinomycetes</taxon>
        <taxon>Mycobacteriales</taxon>
        <taxon>Gordoniaceae</taxon>
        <taxon>Gordonia</taxon>
    </lineage>
</organism>
<proteinExistence type="predicted"/>
<dbReference type="AlphaFoldDB" id="D0L3D4"/>
<dbReference type="Pfam" id="PF01042">
    <property type="entry name" value="Ribonuc_L-PSP"/>
    <property type="match status" value="1"/>
</dbReference>